<dbReference type="SUPFAM" id="SSF48019">
    <property type="entry name" value="post-AAA+ oligomerization domain-like"/>
    <property type="match status" value="1"/>
</dbReference>
<keyword evidence="4" id="KW-0235">DNA replication</keyword>
<evidence type="ECO:0000256" key="6">
    <source>
        <dbReference type="ARBA" id="ARBA00034754"/>
    </source>
</evidence>
<evidence type="ECO:0000256" key="4">
    <source>
        <dbReference type="ARBA" id="ARBA00022705"/>
    </source>
</evidence>
<dbReference type="GO" id="GO:0003677">
    <property type="term" value="F:DNA binding"/>
    <property type="evidence" value="ECO:0007669"/>
    <property type="project" value="InterPro"/>
</dbReference>
<dbReference type="PANTHER" id="PTHR34388">
    <property type="entry name" value="DNA POLYMERASE III SUBUNIT DELTA"/>
    <property type="match status" value="1"/>
</dbReference>
<keyword evidence="10" id="KW-1185">Reference proteome</keyword>
<dbReference type="EC" id="2.7.7.7" evidence="1"/>
<gene>
    <name evidence="9" type="primary">holA</name>
    <name evidence="9" type="ORF">F8O01_10520</name>
</gene>
<dbReference type="PANTHER" id="PTHR34388:SF1">
    <property type="entry name" value="DNA POLYMERASE III SUBUNIT DELTA"/>
    <property type="match status" value="1"/>
</dbReference>
<comment type="caution">
    <text evidence="9">The sequence shown here is derived from an EMBL/GenBank/DDBJ whole genome shotgun (WGS) entry which is preliminary data.</text>
</comment>
<name>A0A7J5BQM3_9MICO</name>
<keyword evidence="5" id="KW-0239">DNA-directed DNA polymerase</keyword>
<dbReference type="GO" id="GO:0009360">
    <property type="term" value="C:DNA polymerase III complex"/>
    <property type="evidence" value="ECO:0007669"/>
    <property type="project" value="TreeGrafter"/>
</dbReference>
<dbReference type="Proteomes" id="UP000467240">
    <property type="component" value="Unassembled WGS sequence"/>
</dbReference>
<dbReference type="GO" id="GO:0003887">
    <property type="term" value="F:DNA-directed DNA polymerase activity"/>
    <property type="evidence" value="ECO:0007669"/>
    <property type="project" value="UniProtKB-KW"/>
</dbReference>
<dbReference type="OrthoDB" id="8478864at2"/>
<evidence type="ECO:0000259" key="8">
    <source>
        <dbReference type="Pfam" id="PF21694"/>
    </source>
</evidence>
<dbReference type="InterPro" id="IPR005790">
    <property type="entry name" value="DNA_polIII_delta"/>
</dbReference>
<dbReference type="Pfam" id="PF21694">
    <property type="entry name" value="DNA_pol3_delta_C"/>
    <property type="match status" value="1"/>
</dbReference>
<dbReference type="Gene3D" id="1.20.272.10">
    <property type="match status" value="1"/>
</dbReference>
<dbReference type="Gene3D" id="3.40.50.300">
    <property type="entry name" value="P-loop containing nucleotide triphosphate hydrolases"/>
    <property type="match status" value="1"/>
</dbReference>
<evidence type="ECO:0000313" key="9">
    <source>
        <dbReference type="EMBL" id="KAB1656299.1"/>
    </source>
</evidence>
<evidence type="ECO:0000256" key="2">
    <source>
        <dbReference type="ARBA" id="ARBA00022679"/>
    </source>
</evidence>
<sequence length="342" mass="36496">MAAPKRASSSAKKPAKQAIPVLAPRDVRPAPVVLVSGPEDYFADLAIGLLKRTLRTEDPDLEVTEVEASAYTGGSLATLVSPSLFMESRLVVIDGVQQCTDALIVDGLAYLESPVEGTTLVLRHASGVRGKKLLDAVRAAKDVAIEISCPKPKPNELVDIVLGEFRAERRRIDPSAAAQLVAAFNTDVAELAAAAQQLITVTSGDVTERDVERYYGGRVETTGFKIADAALGGRVRDALALARHGFSTGVHPVPIVAAVAAKLRMMAKVSDQHGSDAQLAKVAGASPWQVSQARRELRDWDDVRLGRAIALVAETDHMVKGGSRDAQFAVERLLRKIATRDV</sequence>
<protein>
    <recommendedName>
        <fullName evidence="1">DNA-directed DNA polymerase</fullName>
        <ecNumber evidence="1">2.7.7.7</ecNumber>
    </recommendedName>
</protein>
<reference evidence="9 10" key="1">
    <citation type="submission" date="2019-09" db="EMBL/GenBank/DDBJ databases">
        <title>Phylogeny of genus Pseudoclavibacter and closely related genus.</title>
        <authorList>
            <person name="Li Y."/>
        </authorList>
    </citation>
    <scope>NUCLEOTIDE SEQUENCE [LARGE SCALE GENOMIC DNA]</scope>
    <source>
        <strain evidence="9 10">DSM 23821</strain>
    </source>
</reference>
<organism evidence="9 10">
    <name type="scientific">Pseudoclavibacter chungangensis</name>
    <dbReference type="NCBI Taxonomy" id="587635"/>
    <lineage>
        <taxon>Bacteria</taxon>
        <taxon>Bacillati</taxon>
        <taxon>Actinomycetota</taxon>
        <taxon>Actinomycetes</taxon>
        <taxon>Micrococcales</taxon>
        <taxon>Microbacteriaceae</taxon>
        <taxon>Pseudoclavibacter</taxon>
    </lineage>
</organism>
<dbReference type="GO" id="GO:0006261">
    <property type="term" value="P:DNA-templated DNA replication"/>
    <property type="evidence" value="ECO:0007669"/>
    <property type="project" value="TreeGrafter"/>
</dbReference>
<dbReference type="InterPro" id="IPR027417">
    <property type="entry name" value="P-loop_NTPase"/>
</dbReference>
<evidence type="ECO:0000256" key="3">
    <source>
        <dbReference type="ARBA" id="ARBA00022695"/>
    </source>
</evidence>
<dbReference type="RefSeq" id="WP_158040825.1">
    <property type="nucleotide sequence ID" value="NZ_JACCFV010000001.1"/>
</dbReference>
<dbReference type="AlphaFoldDB" id="A0A7J5BQM3"/>
<comment type="similarity">
    <text evidence="6">Belongs to the DNA polymerase HolA subunit family.</text>
</comment>
<proteinExistence type="inferred from homology"/>
<dbReference type="SUPFAM" id="SSF52540">
    <property type="entry name" value="P-loop containing nucleoside triphosphate hydrolases"/>
    <property type="match status" value="1"/>
</dbReference>
<dbReference type="InterPro" id="IPR008921">
    <property type="entry name" value="DNA_pol3_clamp-load_cplx_C"/>
</dbReference>
<dbReference type="EMBL" id="WBJZ01000012">
    <property type="protein sequence ID" value="KAB1656299.1"/>
    <property type="molecule type" value="Genomic_DNA"/>
</dbReference>
<dbReference type="NCBIfam" id="TIGR01128">
    <property type="entry name" value="holA"/>
    <property type="match status" value="1"/>
</dbReference>
<dbReference type="InterPro" id="IPR048466">
    <property type="entry name" value="DNA_pol3_delta-like_C"/>
</dbReference>
<evidence type="ECO:0000256" key="7">
    <source>
        <dbReference type="ARBA" id="ARBA00049244"/>
    </source>
</evidence>
<feature type="domain" description="DNA polymerase III delta subunit-like C-terminal" evidence="8">
    <location>
        <begin position="222"/>
        <end position="336"/>
    </location>
</feature>
<evidence type="ECO:0000256" key="1">
    <source>
        <dbReference type="ARBA" id="ARBA00012417"/>
    </source>
</evidence>
<evidence type="ECO:0000313" key="10">
    <source>
        <dbReference type="Proteomes" id="UP000467240"/>
    </source>
</evidence>
<keyword evidence="3 9" id="KW-0548">Nucleotidyltransferase</keyword>
<comment type="catalytic activity">
    <reaction evidence="7">
        <text>DNA(n) + a 2'-deoxyribonucleoside 5'-triphosphate = DNA(n+1) + diphosphate</text>
        <dbReference type="Rhea" id="RHEA:22508"/>
        <dbReference type="Rhea" id="RHEA-COMP:17339"/>
        <dbReference type="Rhea" id="RHEA-COMP:17340"/>
        <dbReference type="ChEBI" id="CHEBI:33019"/>
        <dbReference type="ChEBI" id="CHEBI:61560"/>
        <dbReference type="ChEBI" id="CHEBI:173112"/>
        <dbReference type="EC" id="2.7.7.7"/>
    </reaction>
</comment>
<keyword evidence="2 9" id="KW-0808">Transferase</keyword>
<accession>A0A7J5BQM3</accession>
<evidence type="ECO:0000256" key="5">
    <source>
        <dbReference type="ARBA" id="ARBA00022932"/>
    </source>
</evidence>